<dbReference type="Proteomes" id="UP001164244">
    <property type="component" value="Chromosome"/>
</dbReference>
<dbReference type="RefSeq" id="WP_265137808.1">
    <property type="nucleotide sequence ID" value="NZ_CP110418.1"/>
</dbReference>
<evidence type="ECO:0000313" key="1">
    <source>
        <dbReference type="EMBL" id="UZG50650.1"/>
    </source>
</evidence>
<dbReference type="KEGG" id="vrg:OKW85_08150"/>
<organism evidence="1 2">
    <name type="scientific">Veillonella rogosae</name>
    <dbReference type="NCBI Taxonomy" id="423477"/>
    <lineage>
        <taxon>Bacteria</taxon>
        <taxon>Bacillati</taxon>
        <taxon>Bacillota</taxon>
        <taxon>Negativicutes</taxon>
        <taxon>Veillonellales</taxon>
        <taxon>Veillonellaceae</taxon>
        <taxon>Veillonella</taxon>
    </lineage>
</organism>
<dbReference type="EMBL" id="CP110418">
    <property type="protein sequence ID" value="UZG50650.1"/>
    <property type="molecule type" value="Genomic_DNA"/>
</dbReference>
<accession>A0AA46X793</accession>
<reference evidence="1" key="1">
    <citation type="submission" date="2022-11" db="EMBL/GenBank/DDBJ databases">
        <title>Complete genome sequence of Veillonella rogosae KCOM 3468 isolated from human Subgingival dental plaque of Chronic peridontitis Lesion.</title>
        <authorList>
            <person name="Park S.-N."/>
            <person name="Lim Y.K."/>
            <person name="Kook J.-K."/>
        </authorList>
    </citation>
    <scope>NUCLEOTIDE SEQUENCE</scope>
    <source>
        <strain evidence="1">KCOM 3468</strain>
    </source>
</reference>
<protein>
    <submittedName>
        <fullName evidence="1">Uncharacterized protein</fullName>
    </submittedName>
</protein>
<proteinExistence type="predicted"/>
<evidence type="ECO:0000313" key="2">
    <source>
        <dbReference type="Proteomes" id="UP001164244"/>
    </source>
</evidence>
<gene>
    <name evidence="1" type="ORF">OKW85_08150</name>
</gene>
<sequence length="72" mass="8415">MATFMEKDVLIELISHILGLTSKTVEFENPDRLSLIYKRDELYGLKPEDIEYQKEIKFIKDKQVILEGLNNG</sequence>
<name>A0AA46X793_9FIRM</name>
<dbReference type="AlphaFoldDB" id="A0AA46X793"/>